<keyword evidence="1" id="KW-0378">Hydrolase</keyword>
<keyword evidence="5" id="KW-1185">Reference proteome</keyword>
<name>A0A6J1TFW6_FRAOC</name>
<dbReference type="Proteomes" id="UP000504606">
    <property type="component" value="Unplaced"/>
</dbReference>
<dbReference type="GO" id="GO:0008081">
    <property type="term" value="F:phosphoric diester hydrolase activity"/>
    <property type="evidence" value="ECO:0007669"/>
    <property type="project" value="TreeGrafter"/>
</dbReference>
<dbReference type="Pfam" id="PF19272">
    <property type="entry name" value="ASMase_C"/>
    <property type="match status" value="1"/>
</dbReference>
<dbReference type="InterPro" id="IPR045473">
    <property type="entry name" value="ASM_C"/>
</dbReference>
<evidence type="ECO:0000313" key="8">
    <source>
        <dbReference type="RefSeq" id="XP_052121055.1"/>
    </source>
</evidence>
<dbReference type="RefSeq" id="XP_052121054.1">
    <property type="nucleotide sequence ID" value="XM_052265094.1"/>
</dbReference>
<dbReference type="SUPFAM" id="SSF56300">
    <property type="entry name" value="Metallo-dependent phosphatases"/>
    <property type="match status" value="1"/>
</dbReference>
<evidence type="ECO:0000313" key="7">
    <source>
        <dbReference type="RefSeq" id="XP_052121054.1"/>
    </source>
</evidence>
<dbReference type="GeneID" id="113216127"/>
<evidence type="ECO:0000256" key="2">
    <source>
        <dbReference type="ARBA" id="ARBA00023180"/>
    </source>
</evidence>
<sequence length="501" mass="56352">MRPGWWPGWLPLLLVLALPSAYTQPTIGHFWHISDLHYDVNFSLDGDIRHNCRRWSGNGNVLGMGESRRPDGKFGDLHCDAPLSLLESATTAMKDIAKEVDFVLWTGAGPVTGHDSSTAMTVTSLLLRAFTSQFVFPVLGPDVRHADHYKQAAEIWRNWLPEEAMPTFYKGGYYTIEQKSKPLRIVALNTNLWLEPGRSTASSRDAWGEPRRSREGVAGVVREPWEVRENRVHDEDPAGQWSWLEYELQKARIAKKTVYLVGHTGPGADDRAPNPTLSSGHGGLLDHHNTRFLKLVKRNADIIVGQFFSNRHSDTFRVVYNDSGSPVSWMLMPPSVTPRRTQGGSNNPGIRLYKYDNSTGNVLDYSQYYLDLKRANREGRAEWKLGYNLTSYYSMREVSARSFHQVAESFTSSEAGPTSFARYYRANSAFLYDSPSNCYPQCQRSHYCAITCLPYSDYRTCMESPASALPSSGASAPRRLLFLLLIPYLLPVAVLATGRPS</sequence>
<evidence type="ECO:0000313" key="5">
    <source>
        <dbReference type="Proteomes" id="UP000504606"/>
    </source>
</evidence>
<dbReference type="KEGG" id="foc:113216127"/>
<dbReference type="PANTHER" id="PTHR10340:SF57">
    <property type="entry name" value="METALLOPHOS DOMAIN-CONTAINING PROTEIN"/>
    <property type="match status" value="1"/>
</dbReference>
<feature type="signal peptide" evidence="3">
    <location>
        <begin position="1"/>
        <end position="23"/>
    </location>
</feature>
<keyword evidence="2" id="KW-0325">Glycoprotein</keyword>
<dbReference type="OrthoDB" id="348678at2759"/>
<reference evidence="6 7" key="1">
    <citation type="submission" date="2025-04" db="UniProtKB">
        <authorList>
            <consortium name="RefSeq"/>
        </authorList>
    </citation>
    <scope>IDENTIFICATION</scope>
    <source>
        <tissue evidence="6 7">Whole organism</tissue>
    </source>
</reference>
<feature type="chain" id="PRO_5044639548" evidence="3">
    <location>
        <begin position="24"/>
        <end position="501"/>
    </location>
</feature>
<gene>
    <name evidence="6 7 8" type="primary">LOC113216127</name>
</gene>
<dbReference type="GO" id="GO:0005615">
    <property type="term" value="C:extracellular space"/>
    <property type="evidence" value="ECO:0007669"/>
    <property type="project" value="TreeGrafter"/>
</dbReference>
<evidence type="ECO:0000259" key="4">
    <source>
        <dbReference type="Pfam" id="PF19272"/>
    </source>
</evidence>
<dbReference type="AlphaFoldDB" id="A0A6J1TFW6"/>
<keyword evidence="3" id="KW-0732">Signal</keyword>
<dbReference type="RefSeq" id="XP_026291647.1">
    <property type="nucleotide sequence ID" value="XM_026435862.2"/>
</dbReference>
<protein>
    <submittedName>
        <fullName evidence="6 7">Acid sphingomyelinase-like phosphodiesterase 3a</fullName>
    </submittedName>
</protein>
<evidence type="ECO:0000256" key="1">
    <source>
        <dbReference type="ARBA" id="ARBA00022801"/>
    </source>
</evidence>
<evidence type="ECO:0000256" key="3">
    <source>
        <dbReference type="SAM" id="SignalP"/>
    </source>
</evidence>
<dbReference type="PANTHER" id="PTHR10340">
    <property type="entry name" value="SPHINGOMYELIN PHOSPHODIESTERASE"/>
    <property type="match status" value="1"/>
</dbReference>
<organism evidence="5 6">
    <name type="scientific">Frankliniella occidentalis</name>
    <name type="common">Western flower thrips</name>
    <name type="synonym">Euthrips occidentalis</name>
    <dbReference type="NCBI Taxonomy" id="133901"/>
    <lineage>
        <taxon>Eukaryota</taxon>
        <taxon>Metazoa</taxon>
        <taxon>Ecdysozoa</taxon>
        <taxon>Arthropoda</taxon>
        <taxon>Hexapoda</taxon>
        <taxon>Insecta</taxon>
        <taxon>Pterygota</taxon>
        <taxon>Neoptera</taxon>
        <taxon>Paraneoptera</taxon>
        <taxon>Thysanoptera</taxon>
        <taxon>Terebrantia</taxon>
        <taxon>Thripoidea</taxon>
        <taxon>Thripidae</taxon>
        <taxon>Frankliniella</taxon>
    </lineage>
</organism>
<feature type="domain" description="Sphingomyelin phosphodiesterase C-terminal" evidence="4">
    <location>
        <begin position="326"/>
        <end position="464"/>
    </location>
</feature>
<dbReference type="RefSeq" id="XP_052121055.1">
    <property type="nucleotide sequence ID" value="XM_052265095.1"/>
</dbReference>
<accession>A0A6J1TFW6</accession>
<proteinExistence type="predicted"/>
<dbReference type="InterPro" id="IPR029052">
    <property type="entry name" value="Metallo-depent_PP-like"/>
</dbReference>
<evidence type="ECO:0000313" key="6">
    <source>
        <dbReference type="RefSeq" id="XP_026291647.1"/>
    </source>
</evidence>